<evidence type="ECO:0000256" key="1">
    <source>
        <dbReference type="ARBA" id="ARBA00004127"/>
    </source>
</evidence>
<dbReference type="FunFam" id="2.70.150.10:FF:000002">
    <property type="entry name" value="Copper-transporting ATPase 1, putative"/>
    <property type="match status" value="1"/>
</dbReference>
<dbReference type="GO" id="GO:0005524">
    <property type="term" value="F:ATP binding"/>
    <property type="evidence" value="ECO:0007669"/>
    <property type="project" value="UniProtKB-UniRule"/>
</dbReference>
<evidence type="ECO:0000256" key="4">
    <source>
        <dbReference type="ARBA" id="ARBA00022723"/>
    </source>
</evidence>
<dbReference type="EMBL" id="MFEH01000001">
    <property type="protein sequence ID" value="OGE74316.1"/>
    <property type="molecule type" value="Genomic_DNA"/>
</dbReference>
<evidence type="ECO:0000256" key="2">
    <source>
        <dbReference type="ARBA" id="ARBA00006024"/>
    </source>
</evidence>
<comment type="similarity">
    <text evidence="2 10">Belongs to the cation transport ATPase (P-type) (TC 3.A.3) family. Type IB subfamily.</text>
</comment>
<dbReference type="PROSITE" id="PS00154">
    <property type="entry name" value="ATPASE_E1_E2"/>
    <property type="match status" value="1"/>
</dbReference>
<dbReference type="InterPro" id="IPR059000">
    <property type="entry name" value="ATPase_P-type_domA"/>
</dbReference>
<evidence type="ECO:0000256" key="9">
    <source>
        <dbReference type="ARBA" id="ARBA00023136"/>
    </source>
</evidence>
<dbReference type="GO" id="GO:0055070">
    <property type="term" value="P:copper ion homeostasis"/>
    <property type="evidence" value="ECO:0007669"/>
    <property type="project" value="TreeGrafter"/>
</dbReference>
<feature type="transmembrane region" description="Helical" evidence="10">
    <location>
        <begin position="630"/>
        <end position="649"/>
    </location>
</feature>
<dbReference type="NCBIfam" id="TIGR01494">
    <property type="entry name" value="ATPase_P-type"/>
    <property type="match status" value="1"/>
</dbReference>
<evidence type="ECO:0000313" key="13">
    <source>
        <dbReference type="Proteomes" id="UP000177610"/>
    </source>
</evidence>
<protein>
    <submittedName>
        <fullName evidence="12">ATPase P</fullName>
    </submittedName>
</protein>
<dbReference type="InterPro" id="IPR001757">
    <property type="entry name" value="P_typ_ATPase"/>
</dbReference>
<dbReference type="Gene3D" id="2.70.150.10">
    <property type="entry name" value="Calcium-transporting ATPase, cytoplasmic transduction domain A"/>
    <property type="match status" value="1"/>
</dbReference>
<dbReference type="Pfam" id="PF00122">
    <property type="entry name" value="E1-E2_ATPase"/>
    <property type="match status" value="1"/>
</dbReference>
<dbReference type="InterPro" id="IPR036412">
    <property type="entry name" value="HAD-like_sf"/>
</dbReference>
<comment type="caution">
    <text evidence="12">The sequence shown here is derived from an EMBL/GenBank/DDBJ whole genome shotgun (WGS) entry which is preliminary data.</text>
</comment>
<evidence type="ECO:0000256" key="3">
    <source>
        <dbReference type="ARBA" id="ARBA00022692"/>
    </source>
</evidence>
<dbReference type="SFLD" id="SFLDS00003">
    <property type="entry name" value="Haloacid_Dehalogenase"/>
    <property type="match status" value="1"/>
</dbReference>
<keyword evidence="7" id="KW-1278">Translocase</keyword>
<dbReference type="InterPro" id="IPR023299">
    <property type="entry name" value="ATPase_P-typ_cyto_dom_N"/>
</dbReference>
<evidence type="ECO:0000259" key="11">
    <source>
        <dbReference type="Pfam" id="PF00122"/>
    </source>
</evidence>
<feature type="transmembrane region" description="Helical" evidence="10">
    <location>
        <begin position="120"/>
        <end position="137"/>
    </location>
</feature>
<dbReference type="PRINTS" id="PR00119">
    <property type="entry name" value="CATATPASE"/>
</dbReference>
<dbReference type="SFLD" id="SFLDG00002">
    <property type="entry name" value="C1.7:_P-type_atpase_like"/>
    <property type="match status" value="1"/>
</dbReference>
<feature type="transmembrane region" description="Helical" evidence="10">
    <location>
        <begin position="61"/>
        <end position="82"/>
    </location>
</feature>
<gene>
    <name evidence="12" type="ORF">A2717_02100</name>
</gene>
<dbReference type="NCBIfam" id="TIGR01511">
    <property type="entry name" value="ATPase-IB1_Cu"/>
    <property type="match status" value="1"/>
</dbReference>
<dbReference type="InterPro" id="IPR018303">
    <property type="entry name" value="ATPase_P-typ_P_site"/>
</dbReference>
<dbReference type="NCBIfam" id="TIGR01525">
    <property type="entry name" value="ATPase-IB_hvy"/>
    <property type="match status" value="1"/>
</dbReference>
<keyword evidence="10" id="KW-1003">Cell membrane</keyword>
<dbReference type="Pfam" id="PF00702">
    <property type="entry name" value="Hydrolase"/>
    <property type="match status" value="1"/>
</dbReference>
<feature type="transmembrane region" description="Helical" evidence="10">
    <location>
        <begin position="604"/>
        <end position="624"/>
    </location>
</feature>
<keyword evidence="5 10" id="KW-0547">Nucleotide-binding</keyword>
<evidence type="ECO:0000256" key="8">
    <source>
        <dbReference type="ARBA" id="ARBA00022989"/>
    </source>
</evidence>
<dbReference type="GO" id="GO:0005886">
    <property type="term" value="C:plasma membrane"/>
    <property type="evidence" value="ECO:0007669"/>
    <property type="project" value="UniProtKB-SubCell"/>
</dbReference>
<dbReference type="PANTHER" id="PTHR43520:SF8">
    <property type="entry name" value="P-TYPE CU(+) TRANSPORTER"/>
    <property type="match status" value="1"/>
</dbReference>
<dbReference type="GO" id="GO:0043682">
    <property type="term" value="F:P-type divalent copper transporter activity"/>
    <property type="evidence" value="ECO:0007669"/>
    <property type="project" value="TreeGrafter"/>
</dbReference>
<dbReference type="GO" id="GO:0016887">
    <property type="term" value="F:ATP hydrolysis activity"/>
    <property type="evidence" value="ECO:0007669"/>
    <property type="project" value="InterPro"/>
</dbReference>
<keyword evidence="9 10" id="KW-0472">Membrane</keyword>
<evidence type="ECO:0000256" key="6">
    <source>
        <dbReference type="ARBA" id="ARBA00022840"/>
    </source>
</evidence>
<dbReference type="SUPFAM" id="SSF81665">
    <property type="entry name" value="Calcium ATPase, transmembrane domain M"/>
    <property type="match status" value="1"/>
</dbReference>
<feature type="transmembrane region" description="Helical" evidence="10">
    <location>
        <begin position="268"/>
        <end position="290"/>
    </location>
</feature>
<accession>A0A1F5N9H6</accession>
<keyword evidence="8 10" id="KW-1133">Transmembrane helix</keyword>
<dbReference type="GO" id="GO:0012505">
    <property type="term" value="C:endomembrane system"/>
    <property type="evidence" value="ECO:0007669"/>
    <property type="project" value="UniProtKB-SubCell"/>
</dbReference>
<dbReference type="SFLD" id="SFLDF00027">
    <property type="entry name" value="p-type_atpase"/>
    <property type="match status" value="1"/>
</dbReference>
<evidence type="ECO:0000313" key="12">
    <source>
        <dbReference type="EMBL" id="OGE74316.1"/>
    </source>
</evidence>
<dbReference type="InterPro" id="IPR027256">
    <property type="entry name" value="P-typ_ATPase_IB"/>
</dbReference>
<dbReference type="InterPro" id="IPR023214">
    <property type="entry name" value="HAD_sf"/>
</dbReference>
<dbReference type="GO" id="GO:0005507">
    <property type="term" value="F:copper ion binding"/>
    <property type="evidence" value="ECO:0007669"/>
    <property type="project" value="TreeGrafter"/>
</dbReference>
<evidence type="ECO:0000256" key="10">
    <source>
        <dbReference type="RuleBase" id="RU362081"/>
    </source>
</evidence>
<dbReference type="NCBIfam" id="TIGR01512">
    <property type="entry name" value="ATPase-IB2_Cd"/>
    <property type="match status" value="1"/>
</dbReference>
<dbReference type="Gene3D" id="3.40.50.1000">
    <property type="entry name" value="HAD superfamily/HAD-like"/>
    <property type="match status" value="1"/>
</dbReference>
<sequence length="654" mass="70101">MDHNHSHHQDHDKHEGHSPEMFRDKFWYSLLLTVPTLLYSEMVQNWLHFSPPAGGADFAKYIPLVFGTVLFFYSGTVFIKGAKVEIKARLPGMMTLISLAIITAFLYSLATTFFIKGTEFFWELSTLITIMILGHWVEMKSVSNAQSALKELAKLLPDLAELENGEKVKVSLLKVGDVVLVRPGAKVPADGEVVDGSSSVNESMITGESELVLKNSGNQVIAGTVNGNGSLKVKVTKIGEKTALAGIMRLVRDAQASRSRAQILADQAAFYLTIIAIVSSTLTLVVWLIAGKEVVFALERTVTVLVIACPHALGLAVPLVTAISTSLAARNGLLIKNRLALEAARNIDVVLFDKTGTLTKGEHGVVDIWSVKGYSEDYLLKIAAALEARSEHAIAQAVVAKAKEVGIGIETVQTFRAIPGQGVEATINGKQFFVGKTMNVPEELADQIQQAGQAGKTVVYVLEQNKVIGALATADVIRDQSQQAVEQLKNSGVRVAMLTGDSEAVAQYVADKLGITEYFAQVLPENKSEKVKELQRDGSRVAMVGDGVNDAPALAQADIGIAIGAGTDVAIESAGIILAKSDPRDIAKIVKLSKATYKKMVQNLVWATGYNVVAIPLAAGLFGIILPPAIGAVLMSVSTIIVAFNAQLLRKQEL</sequence>
<keyword evidence="6 10" id="KW-0067">ATP-binding</keyword>
<comment type="subcellular location">
    <subcellularLocation>
        <location evidence="10">Cell membrane</location>
    </subcellularLocation>
    <subcellularLocation>
        <location evidence="1">Endomembrane system</location>
        <topology evidence="1">Multi-pass membrane protein</topology>
    </subcellularLocation>
</comment>
<feature type="transmembrane region" description="Helical" evidence="10">
    <location>
        <begin position="26"/>
        <end position="49"/>
    </location>
</feature>
<feature type="domain" description="P-type ATPase A" evidence="11">
    <location>
        <begin position="165"/>
        <end position="251"/>
    </location>
</feature>
<dbReference type="InterPro" id="IPR044492">
    <property type="entry name" value="P_typ_ATPase_HD_dom"/>
</dbReference>
<dbReference type="PANTHER" id="PTHR43520">
    <property type="entry name" value="ATP7, ISOFORM B"/>
    <property type="match status" value="1"/>
</dbReference>
<dbReference type="InterPro" id="IPR023298">
    <property type="entry name" value="ATPase_P-typ_TM_dom_sf"/>
</dbReference>
<feature type="transmembrane region" description="Helical" evidence="10">
    <location>
        <begin position="302"/>
        <end position="329"/>
    </location>
</feature>
<dbReference type="STRING" id="1817821.A2717_02100"/>
<reference evidence="12 13" key="1">
    <citation type="journal article" date="2016" name="Nat. Commun.">
        <title>Thousands of microbial genomes shed light on interconnected biogeochemical processes in an aquifer system.</title>
        <authorList>
            <person name="Anantharaman K."/>
            <person name="Brown C.T."/>
            <person name="Hug L.A."/>
            <person name="Sharon I."/>
            <person name="Castelle C.J."/>
            <person name="Probst A.J."/>
            <person name="Thomas B.C."/>
            <person name="Singh A."/>
            <person name="Wilkins M.J."/>
            <person name="Karaoz U."/>
            <person name="Brodie E.L."/>
            <person name="Williams K.H."/>
            <person name="Hubbard S.S."/>
            <person name="Banfield J.F."/>
        </authorList>
    </citation>
    <scope>NUCLEOTIDE SEQUENCE [LARGE SCALE GENOMIC DNA]</scope>
</reference>
<keyword evidence="4 10" id="KW-0479">Metal-binding</keyword>
<dbReference type="InterPro" id="IPR008250">
    <property type="entry name" value="ATPase_P-typ_transduc_dom_A_sf"/>
</dbReference>
<dbReference type="AlphaFoldDB" id="A0A1F5N9H6"/>
<dbReference type="SUPFAM" id="SSF56784">
    <property type="entry name" value="HAD-like"/>
    <property type="match status" value="1"/>
</dbReference>
<organism evidence="12 13">
    <name type="scientific">Candidatus Doudnabacteria bacterium RIFCSPHIGHO2_01_FULL_41_86</name>
    <dbReference type="NCBI Taxonomy" id="1817821"/>
    <lineage>
        <taxon>Bacteria</taxon>
        <taxon>Candidatus Doudnaibacteriota</taxon>
    </lineage>
</organism>
<dbReference type="PRINTS" id="PR00120">
    <property type="entry name" value="HATPASE"/>
</dbReference>
<evidence type="ECO:0000256" key="5">
    <source>
        <dbReference type="ARBA" id="ARBA00022741"/>
    </source>
</evidence>
<dbReference type="Gene3D" id="3.40.1110.10">
    <property type="entry name" value="Calcium-transporting ATPase, cytoplasmic domain N"/>
    <property type="match status" value="1"/>
</dbReference>
<evidence type="ECO:0000256" key="7">
    <source>
        <dbReference type="ARBA" id="ARBA00022967"/>
    </source>
</evidence>
<dbReference type="SUPFAM" id="SSF81653">
    <property type="entry name" value="Calcium ATPase, transduction domain A"/>
    <property type="match status" value="1"/>
</dbReference>
<dbReference type="Proteomes" id="UP000177610">
    <property type="component" value="Unassembled WGS sequence"/>
</dbReference>
<name>A0A1F5N9H6_9BACT</name>
<keyword evidence="3 10" id="KW-0812">Transmembrane</keyword>
<proteinExistence type="inferred from homology"/>
<feature type="transmembrane region" description="Helical" evidence="10">
    <location>
        <begin position="94"/>
        <end position="114"/>
    </location>
</feature>